<sequence>MLKIVGTFLVKFTNYYKIHYHVLEDYLSDLDTNKYRVYESQEDLRNNFDIIQTIKWKLAEDDRKFYLAYYKSLVLLYRDEKNLCKVKVTMLDVLKSQMKEASVFGFHKSLPDLPDECLKSKATTLDFCKPVDDLDIPEERKNWLLQKTAERDITSAYDDAREAFEDKEKMGKLTEDVIEKTSDHLRQVKQSQNPACAGLLSISIKYLDGCLRRRQ</sequence>
<accession>A0AA41V9X4</accession>
<gene>
    <name evidence="1" type="ORF">MKW94_030813</name>
</gene>
<protein>
    <submittedName>
        <fullName evidence="1">Uncharacterized protein</fullName>
    </submittedName>
</protein>
<keyword evidence="2" id="KW-1185">Reference proteome</keyword>
<dbReference type="EMBL" id="JAJJMA010189986">
    <property type="protein sequence ID" value="MCL7038387.1"/>
    <property type="molecule type" value="Genomic_DNA"/>
</dbReference>
<name>A0AA41V9X4_PAPNU</name>
<comment type="caution">
    <text evidence="1">The sequence shown here is derived from an EMBL/GenBank/DDBJ whole genome shotgun (WGS) entry which is preliminary data.</text>
</comment>
<evidence type="ECO:0000313" key="2">
    <source>
        <dbReference type="Proteomes" id="UP001177140"/>
    </source>
</evidence>
<proteinExistence type="predicted"/>
<reference evidence="1" key="1">
    <citation type="submission" date="2022-03" db="EMBL/GenBank/DDBJ databases">
        <title>A functionally conserved STORR gene fusion in Papaver species that diverged 16.8 million years ago.</title>
        <authorList>
            <person name="Catania T."/>
        </authorList>
    </citation>
    <scope>NUCLEOTIDE SEQUENCE</scope>
    <source>
        <strain evidence="1">S-191538</strain>
    </source>
</reference>
<dbReference type="AlphaFoldDB" id="A0AA41V9X4"/>
<evidence type="ECO:0000313" key="1">
    <source>
        <dbReference type="EMBL" id="MCL7038387.1"/>
    </source>
</evidence>
<dbReference type="Proteomes" id="UP001177140">
    <property type="component" value="Unassembled WGS sequence"/>
</dbReference>
<organism evidence="1 2">
    <name type="scientific">Papaver nudicaule</name>
    <name type="common">Iceland poppy</name>
    <dbReference type="NCBI Taxonomy" id="74823"/>
    <lineage>
        <taxon>Eukaryota</taxon>
        <taxon>Viridiplantae</taxon>
        <taxon>Streptophyta</taxon>
        <taxon>Embryophyta</taxon>
        <taxon>Tracheophyta</taxon>
        <taxon>Spermatophyta</taxon>
        <taxon>Magnoliopsida</taxon>
        <taxon>Ranunculales</taxon>
        <taxon>Papaveraceae</taxon>
        <taxon>Papaveroideae</taxon>
        <taxon>Papaver</taxon>
    </lineage>
</organism>